<dbReference type="PANTHER" id="PTHR34049:SF1">
    <property type="entry name" value="F-BOX PROTEIN SKIP27"/>
    <property type="match status" value="1"/>
</dbReference>
<dbReference type="InterPro" id="IPR045286">
    <property type="entry name" value="FBS1-like"/>
</dbReference>
<accession>A0A8T1PLS2</accession>
<proteinExistence type="predicted"/>
<organism evidence="2 3">
    <name type="scientific">Carya illinoinensis</name>
    <name type="common">Pecan</name>
    <dbReference type="NCBI Taxonomy" id="32201"/>
    <lineage>
        <taxon>Eukaryota</taxon>
        <taxon>Viridiplantae</taxon>
        <taxon>Streptophyta</taxon>
        <taxon>Embryophyta</taxon>
        <taxon>Tracheophyta</taxon>
        <taxon>Spermatophyta</taxon>
        <taxon>Magnoliopsida</taxon>
        <taxon>eudicotyledons</taxon>
        <taxon>Gunneridae</taxon>
        <taxon>Pentapetalae</taxon>
        <taxon>rosids</taxon>
        <taxon>fabids</taxon>
        <taxon>Fagales</taxon>
        <taxon>Juglandaceae</taxon>
        <taxon>Carya</taxon>
    </lineage>
</organism>
<feature type="domain" description="F-box" evidence="1">
    <location>
        <begin position="73"/>
        <end position="121"/>
    </location>
</feature>
<protein>
    <recommendedName>
        <fullName evidence="1">F-box domain-containing protein</fullName>
    </recommendedName>
</protein>
<evidence type="ECO:0000259" key="1">
    <source>
        <dbReference type="PROSITE" id="PS50181"/>
    </source>
</evidence>
<dbReference type="PROSITE" id="PS50181">
    <property type="entry name" value="FBOX"/>
    <property type="match status" value="1"/>
</dbReference>
<dbReference type="PANTHER" id="PTHR34049">
    <property type="entry name" value="F-BOX PROTEIN SKIP27"/>
    <property type="match status" value="1"/>
</dbReference>
<dbReference type="OrthoDB" id="786450at2759"/>
<reference evidence="2" key="1">
    <citation type="submission" date="2020-12" db="EMBL/GenBank/DDBJ databases">
        <title>WGS assembly of Carya illinoinensis cv. Pawnee.</title>
        <authorList>
            <person name="Platts A."/>
            <person name="Shu S."/>
            <person name="Wright S."/>
            <person name="Barry K."/>
            <person name="Edger P."/>
            <person name="Pires J.C."/>
            <person name="Schmutz J."/>
        </authorList>
    </citation>
    <scope>NUCLEOTIDE SEQUENCE</scope>
    <source>
        <tissue evidence="2">Leaf</tissue>
    </source>
</reference>
<dbReference type="EMBL" id="CM031817">
    <property type="protein sequence ID" value="KAG6642693.1"/>
    <property type="molecule type" value="Genomic_DNA"/>
</dbReference>
<keyword evidence="3" id="KW-1185">Reference proteome</keyword>
<gene>
    <name evidence="2" type="ORF">CIPAW_09G158000</name>
</gene>
<dbReference type="InterPro" id="IPR001810">
    <property type="entry name" value="F-box_dom"/>
</dbReference>
<evidence type="ECO:0000313" key="2">
    <source>
        <dbReference type="EMBL" id="KAG6642693.1"/>
    </source>
</evidence>
<name>A0A8T1PLS2_CARIL</name>
<evidence type="ECO:0000313" key="3">
    <source>
        <dbReference type="Proteomes" id="UP000811609"/>
    </source>
</evidence>
<dbReference type="AlphaFoldDB" id="A0A8T1PLS2"/>
<sequence length="192" mass="21571">MALGKRCSTSLRSKRGGLIAEEALGLGFLRFTGGLGRKRVLVSNDLEDSPIDSAPRTPPKKQRAERMVLDAERSSLEALPQDILIRVLCGVNHEDLKQLFHVSKVIREATLIAKQSHFAYSTPSKTRAFRTTIDLEDSNEFDDKEAPNAPKLARRCKSRLSKKKLADISVALFSSMDEEQWPRKSLFMETEI</sequence>
<dbReference type="Proteomes" id="UP000811609">
    <property type="component" value="Chromosome 9"/>
</dbReference>
<comment type="caution">
    <text evidence="2">The sequence shown here is derived from an EMBL/GenBank/DDBJ whole genome shotgun (WGS) entry which is preliminary data.</text>
</comment>